<evidence type="ECO:0000313" key="2">
    <source>
        <dbReference type="EMBL" id="OCL10601.1"/>
    </source>
</evidence>
<evidence type="ECO:0000256" key="1">
    <source>
        <dbReference type="SAM" id="MobiDB-lite"/>
    </source>
</evidence>
<sequence>MTRKAIFSHQARPSFLFRQPARCCECQSSVLSPRPLQPFETPNPPHSTGRLHSKPSRPRCNAISSRGTVVGGGVQGPLQHSTTKLPIIFSGTNSPAPLALLPCFPTTYTHCALLRSRRHLQAVLPLLLPPQVASLSQVHVSRLVGGLCNLI</sequence>
<proteinExistence type="predicted"/>
<organism evidence="2 3">
    <name type="scientific">Glonium stellatum</name>
    <dbReference type="NCBI Taxonomy" id="574774"/>
    <lineage>
        <taxon>Eukaryota</taxon>
        <taxon>Fungi</taxon>
        <taxon>Dikarya</taxon>
        <taxon>Ascomycota</taxon>
        <taxon>Pezizomycotina</taxon>
        <taxon>Dothideomycetes</taxon>
        <taxon>Pleosporomycetidae</taxon>
        <taxon>Gloniales</taxon>
        <taxon>Gloniaceae</taxon>
        <taxon>Glonium</taxon>
    </lineage>
</organism>
<reference evidence="2 3" key="1">
    <citation type="journal article" date="2016" name="Nat. Commun.">
        <title>Ectomycorrhizal ecology is imprinted in the genome of the dominant symbiotic fungus Cenococcum geophilum.</title>
        <authorList>
            <consortium name="DOE Joint Genome Institute"/>
            <person name="Peter M."/>
            <person name="Kohler A."/>
            <person name="Ohm R.A."/>
            <person name="Kuo A."/>
            <person name="Krutzmann J."/>
            <person name="Morin E."/>
            <person name="Arend M."/>
            <person name="Barry K.W."/>
            <person name="Binder M."/>
            <person name="Choi C."/>
            <person name="Clum A."/>
            <person name="Copeland A."/>
            <person name="Grisel N."/>
            <person name="Haridas S."/>
            <person name="Kipfer T."/>
            <person name="LaButti K."/>
            <person name="Lindquist E."/>
            <person name="Lipzen A."/>
            <person name="Maire R."/>
            <person name="Meier B."/>
            <person name="Mihaltcheva S."/>
            <person name="Molinier V."/>
            <person name="Murat C."/>
            <person name="Poggeler S."/>
            <person name="Quandt C.A."/>
            <person name="Sperisen C."/>
            <person name="Tritt A."/>
            <person name="Tisserant E."/>
            <person name="Crous P.W."/>
            <person name="Henrissat B."/>
            <person name="Nehls U."/>
            <person name="Egli S."/>
            <person name="Spatafora J.W."/>
            <person name="Grigoriev I.V."/>
            <person name="Martin F.M."/>
        </authorList>
    </citation>
    <scope>NUCLEOTIDE SEQUENCE [LARGE SCALE GENOMIC DNA]</scope>
    <source>
        <strain evidence="2 3">CBS 207.34</strain>
    </source>
</reference>
<feature type="region of interest" description="Disordered" evidence="1">
    <location>
        <begin position="35"/>
        <end position="58"/>
    </location>
</feature>
<dbReference type="Proteomes" id="UP000250140">
    <property type="component" value="Unassembled WGS sequence"/>
</dbReference>
<dbReference type="EMBL" id="KV749211">
    <property type="protein sequence ID" value="OCL10601.1"/>
    <property type="molecule type" value="Genomic_DNA"/>
</dbReference>
<evidence type="ECO:0000313" key="3">
    <source>
        <dbReference type="Proteomes" id="UP000250140"/>
    </source>
</evidence>
<accession>A0A8E2F5N6</accession>
<name>A0A8E2F5N6_9PEZI</name>
<protein>
    <submittedName>
        <fullName evidence="2">Uncharacterized protein</fullName>
    </submittedName>
</protein>
<gene>
    <name evidence="2" type="ORF">AOQ84DRAFT_212233</name>
</gene>
<dbReference type="AlphaFoldDB" id="A0A8E2F5N6"/>
<keyword evidence="3" id="KW-1185">Reference proteome</keyword>